<evidence type="ECO:0000313" key="5">
    <source>
        <dbReference type="Proteomes" id="UP000664417"/>
    </source>
</evidence>
<evidence type="ECO:0000259" key="3">
    <source>
        <dbReference type="PROSITE" id="PS50930"/>
    </source>
</evidence>
<dbReference type="PANTHER" id="PTHR37299:SF1">
    <property type="entry name" value="STAGE 0 SPORULATION PROTEIN A HOMOLOG"/>
    <property type="match status" value="1"/>
</dbReference>
<dbReference type="GO" id="GO:0000156">
    <property type="term" value="F:phosphorelay response regulator activity"/>
    <property type="evidence" value="ECO:0007669"/>
    <property type="project" value="InterPro"/>
</dbReference>
<dbReference type="SMART" id="SM00850">
    <property type="entry name" value="LytTR"/>
    <property type="match status" value="1"/>
</dbReference>
<dbReference type="Gene3D" id="2.40.50.1020">
    <property type="entry name" value="LytTr DNA-binding domain"/>
    <property type="match status" value="1"/>
</dbReference>
<keyword evidence="1" id="KW-0597">Phosphoprotein</keyword>
<dbReference type="InterPro" id="IPR046947">
    <property type="entry name" value="LytR-like"/>
</dbReference>
<dbReference type="SMART" id="SM00448">
    <property type="entry name" value="REC"/>
    <property type="match status" value="1"/>
</dbReference>
<keyword evidence="5" id="KW-1185">Reference proteome</keyword>
<evidence type="ECO:0000313" key="4">
    <source>
        <dbReference type="EMBL" id="MBO1318076.1"/>
    </source>
</evidence>
<reference evidence="4" key="1">
    <citation type="submission" date="2021-03" db="EMBL/GenBank/DDBJ databases">
        <authorList>
            <person name="Wang G."/>
        </authorList>
    </citation>
    <scope>NUCLEOTIDE SEQUENCE</scope>
    <source>
        <strain evidence="4">KCTC 12899</strain>
    </source>
</reference>
<evidence type="ECO:0000259" key="2">
    <source>
        <dbReference type="PROSITE" id="PS50110"/>
    </source>
</evidence>
<protein>
    <submittedName>
        <fullName evidence="4">Response regulator transcription factor</fullName>
    </submittedName>
</protein>
<feature type="modified residue" description="4-aspartylphosphate" evidence="1">
    <location>
        <position position="56"/>
    </location>
</feature>
<accession>A0A8J7Q550</accession>
<dbReference type="Pfam" id="PF00072">
    <property type="entry name" value="Response_reg"/>
    <property type="match status" value="1"/>
</dbReference>
<dbReference type="Pfam" id="PF04397">
    <property type="entry name" value="LytTR"/>
    <property type="match status" value="1"/>
</dbReference>
<comment type="caution">
    <text evidence="4">The sequence shown here is derived from an EMBL/GenBank/DDBJ whole genome shotgun (WGS) entry which is preliminary data.</text>
</comment>
<feature type="domain" description="Response regulatory" evidence="2">
    <location>
        <begin position="3"/>
        <end position="117"/>
    </location>
</feature>
<dbReference type="SUPFAM" id="SSF52172">
    <property type="entry name" value="CheY-like"/>
    <property type="match status" value="1"/>
</dbReference>
<dbReference type="Proteomes" id="UP000664417">
    <property type="component" value="Unassembled WGS sequence"/>
</dbReference>
<feature type="domain" description="HTH LytTR-type" evidence="3">
    <location>
        <begin position="127"/>
        <end position="231"/>
    </location>
</feature>
<evidence type="ECO:0000256" key="1">
    <source>
        <dbReference type="PROSITE-ProRule" id="PRU00169"/>
    </source>
</evidence>
<dbReference type="PROSITE" id="PS50110">
    <property type="entry name" value="RESPONSE_REGULATORY"/>
    <property type="match status" value="1"/>
</dbReference>
<dbReference type="PANTHER" id="PTHR37299">
    <property type="entry name" value="TRANSCRIPTIONAL REGULATOR-RELATED"/>
    <property type="match status" value="1"/>
</dbReference>
<proteinExistence type="predicted"/>
<dbReference type="GO" id="GO:0003677">
    <property type="term" value="F:DNA binding"/>
    <property type="evidence" value="ECO:0007669"/>
    <property type="project" value="InterPro"/>
</dbReference>
<name>A0A8J7Q550_9BACT</name>
<dbReference type="PROSITE" id="PS50930">
    <property type="entry name" value="HTH_LYTTR"/>
    <property type="match status" value="1"/>
</dbReference>
<dbReference type="AlphaFoldDB" id="A0A8J7Q550"/>
<dbReference type="InterPro" id="IPR007492">
    <property type="entry name" value="LytTR_DNA-bd_dom"/>
</dbReference>
<dbReference type="RefSeq" id="WP_207857660.1">
    <property type="nucleotide sequence ID" value="NZ_JAFREP010000004.1"/>
</dbReference>
<dbReference type="InterPro" id="IPR011006">
    <property type="entry name" value="CheY-like_superfamily"/>
</dbReference>
<dbReference type="Gene3D" id="3.40.50.2300">
    <property type="match status" value="1"/>
</dbReference>
<gene>
    <name evidence="4" type="ORF">J3U88_06340</name>
</gene>
<dbReference type="EMBL" id="JAFREP010000004">
    <property type="protein sequence ID" value="MBO1318076.1"/>
    <property type="molecule type" value="Genomic_DNA"/>
</dbReference>
<dbReference type="InterPro" id="IPR001789">
    <property type="entry name" value="Sig_transdc_resp-reg_receiver"/>
</dbReference>
<sequence>MLNILVVEDYPMVAKRIRRFVAAILDVTPEAIPWCEDFEQAEHYLAENPVEVLLLDLNLAGEDGFDLLKRGTAGAFETIVISANTARALEAFELGVVDFVAKPFDQARLATALGRVKQRREQSVRTLTIKKHGRIQLVDIADVVAVKSEGNYAELWTRDGETLLHAKSLEQLSRVLPETYLRVHKSYIVCLGEIKSLKRPGGGRYGAVLKNGTEIPIGRGRWPEVQRRVTEPG</sequence>
<organism evidence="4 5">
    <name type="scientific">Acanthopleuribacter pedis</name>
    <dbReference type="NCBI Taxonomy" id="442870"/>
    <lineage>
        <taxon>Bacteria</taxon>
        <taxon>Pseudomonadati</taxon>
        <taxon>Acidobacteriota</taxon>
        <taxon>Holophagae</taxon>
        <taxon>Acanthopleuribacterales</taxon>
        <taxon>Acanthopleuribacteraceae</taxon>
        <taxon>Acanthopleuribacter</taxon>
    </lineage>
</organism>